<dbReference type="InterPro" id="IPR050111">
    <property type="entry name" value="C-type_lectin/snaclec_domain"/>
</dbReference>
<gene>
    <name evidence="3" type="ORF">B4U80_13790</name>
</gene>
<dbReference type="VEuPathDB" id="VectorBase:LDEU006254"/>
<dbReference type="Pfam" id="PF00059">
    <property type="entry name" value="Lectin_C"/>
    <property type="match status" value="1"/>
</dbReference>
<evidence type="ECO:0000259" key="2">
    <source>
        <dbReference type="PROSITE" id="PS50041"/>
    </source>
</evidence>
<dbReference type="PANTHER" id="PTHR22803">
    <property type="entry name" value="MANNOSE, PHOSPHOLIPASE, LECTIN RECEPTOR RELATED"/>
    <property type="match status" value="1"/>
</dbReference>
<reference evidence="3 4" key="1">
    <citation type="journal article" date="2018" name="Gigascience">
        <title>Genomes of trombidid mites reveal novel predicted allergens and laterally-transferred genes associated with secondary metabolism.</title>
        <authorList>
            <person name="Dong X."/>
            <person name="Chaisiri K."/>
            <person name="Xia D."/>
            <person name="Armstrong S.D."/>
            <person name="Fang Y."/>
            <person name="Donnelly M.J."/>
            <person name="Kadowaki T."/>
            <person name="McGarry J.W."/>
            <person name="Darby A.C."/>
            <person name="Makepeace B.L."/>
        </authorList>
    </citation>
    <scope>NUCLEOTIDE SEQUENCE [LARGE SCALE GENOMIC DNA]</scope>
    <source>
        <strain evidence="3">UoL-UT</strain>
    </source>
</reference>
<evidence type="ECO:0000256" key="1">
    <source>
        <dbReference type="ARBA" id="ARBA00023157"/>
    </source>
</evidence>
<dbReference type="SUPFAM" id="SSF56436">
    <property type="entry name" value="C-type lectin-like"/>
    <property type="match status" value="1"/>
</dbReference>
<dbReference type="InterPro" id="IPR018378">
    <property type="entry name" value="C-type_lectin_CS"/>
</dbReference>
<dbReference type="PROSITE" id="PS00615">
    <property type="entry name" value="C_TYPE_LECTIN_1"/>
    <property type="match status" value="1"/>
</dbReference>
<name>A0A443SE40_9ACAR</name>
<dbReference type="InterPro" id="IPR016186">
    <property type="entry name" value="C-type_lectin-like/link_sf"/>
</dbReference>
<keyword evidence="1" id="KW-1015">Disulfide bond</keyword>
<evidence type="ECO:0000313" key="4">
    <source>
        <dbReference type="Proteomes" id="UP000288716"/>
    </source>
</evidence>
<organism evidence="3 4">
    <name type="scientific">Leptotrombidium deliense</name>
    <dbReference type="NCBI Taxonomy" id="299467"/>
    <lineage>
        <taxon>Eukaryota</taxon>
        <taxon>Metazoa</taxon>
        <taxon>Ecdysozoa</taxon>
        <taxon>Arthropoda</taxon>
        <taxon>Chelicerata</taxon>
        <taxon>Arachnida</taxon>
        <taxon>Acari</taxon>
        <taxon>Acariformes</taxon>
        <taxon>Trombidiformes</taxon>
        <taxon>Prostigmata</taxon>
        <taxon>Anystina</taxon>
        <taxon>Parasitengona</taxon>
        <taxon>Trombiculoidea</taxon>
        <taxon>Trombiculidae</taxon>
        <taxon>Leptotrombidium</taxon>
    </lineage>
</organism>
<protein>
    <submittedName>
        <fullName evidence="3">Macrophage mannose receptor 1-like protein</fullName>
    </submittedName>
</protein>
<evidence type="ECO:0000313" key="3">
    <source>
        <dbReference type="EMBL" id="RWS25786.1"/>
    </source>
</evidence>
<keyword evidence="3" id="KW-0675">Receptor</keyword>
<dbReference type="PROSITE" id="PS50041">
    <property type="entry name" value="C_TYPE_LECTIN_2"/>
    <property type="match status" value="1"/>
</dbReference>
<feature type="domain" description="C-type lectin" evidence="2">
    <location>
        <begin position="1"/>
        <end position="98"/>
    </location>
</feature>
<dbReference type="AlphaFoldDB" id="A0A443SE40"/>
<accession>A0A443SE40</accession>
<dbReference type="SMART" id="SM00034">
    <property type="entry name" value="CLECT"/>
    <property type="match status" value="1"/>
</dbReference>
<proteinExistence type="predicted"/>
<dbReference type="OrthoDB" id="7357196at2759"/>
<dbReference type="InterPro" id="IPR001304">
    <property type="entry name" value="C-type_lectin-like"/>
</dbReference>
<keyword evidence="4" id="KW-1185">Reference proteome</keyword>
<comment type="caution">
    <text evidence="3">The sequence shown here is derived from an EMBL/GenBank/DDBJ whole genome shotgun (WGS) entry which is preliminary data.</text>
</comment>
<sequence length="149" mass="16863">MNEFCKSIGGSMVTIHSQYDNDLLRRAFPADMTLLGVTREGQSWKWQDQKAHSFNSWATGEPNNHSGEENCITFINGGKNDGEWNDVSCYMLVYTVCKLHDCDAFIASQRGSENYAPANNFDKSIKNFNSSMIAQLLFKMESSMHQQSN</sequence>
<dbReference type="Gene3D" id="3.10.100.10">
    <property type="entry name" value="Mannose-Binding Protein A, subunit A"/>
    <property type="match status" value="1"/>
</dbReference>
<dbReference type="STRING" id="299467.A0A443SE40"/>
<dbReference type="EMBL" id="NCKV01003383">
    <property type="protein sequence ID" value="RWS25786.1"/>
    <property type="molecule type" value="Genomic_DNA"/>
</dbReference>
<dbReference type="Proteomes" id="UP000288716">
    <property type="component" value="Unassembled WGS sequence"/>
</dbReference>
<dbReference type="InterPro" id="IPR016187">
    <property type="entry name" value="CTDL_fold"/>
</dbReference>